<dbReference type="InterPro" id="IPR050712">
    <property type="entry name" value="NAD(P)H-dep_reductase"/>
</dbReference>
<dbReference type="GO" id="GO:0005829">
    <property type="term" value="C:cytosol"/>
    <property type="evidence" value="ECO:0007669"/>
    <property type="project" value="TreeGrafter"/>
</dbReference>
<evidence type="ECO:0000313" key="2">
    <source>
        <dbReference type="EMBL" id="OGG58475.1"/>
    </source>
</evidence>
<protein>
    <recommendedName>
        <fullName evidence="1">NADPH-dependent FMN reductase-like domain-containing protein</fullName>
    </recommendedName>
</protein>
<dbReference type="GO" id="GO:0016491">
    <property type="term" value="F:oxidoreductase activity"/>
    <property type="evidence" value="ECO:0007669"/>
    <property type="project" value="InterPro"/>
</dbReference>
<dbReference type="InterPro" id="IPR029039">
    <property type="entry name" value="Flavoprotein-like_sf"/>
</dbReference>
<evidence type="ECO:0000259" key="1">
    <source>
        <dbReference type="Pfam" id="PF03358"/>
    </source>
</evidence>
<dbReference type="GO" id="GO:0010181">
    <property type="term" value="F:FMN binding"/>
    <property type="evidence" value="ECO:0007669"/>
    <property type="project" value="TreeGrafter"/>
</dbReference>
<accession>A0A1F6DAQ7</accession>
<proteinExistence type="predicted"/>
<evidence type="ECO:0000313" key="3">
    <source>
        <dbReference type="Proteomes" id="UP000178042"/>
    </source>
</evidence>
<dbReference type="AlphaFoldDB" id="A0A1F6DAQ7"/>
<reference evidence="2 3" key="1">
    <citation type="journal article" date="2016" name="Nat. Commun.">
        <title>Thousands of microbial genomes shed light on interconnected biogeochemical processes in an aquifer system.</title>
        <authorList>
            <person name="Anantharaman K."/>
            <person name="Brown C.T."/>
            <person name="Hug L.A."/>
            <person name="Sharon I."/>
            <person name="Castelle C.J."/>
            <person name="Probst A.J."/>
            <person name="Thomas B.C."/>
            <person name="Singh A."/>
            <person name="Wilkins M.J."/>
            <person name="Karaoz U."/>
            <person name="Brodie E.L."/>
            <person name="Williams K.H."/>
            <person name="Hubbard S.S."/>
            <person name="Banfield J.F."/>
        </authorList>
    </citation>
    <scope>NUCLEOTIDE SEQUENCE [LARGE SCALE GENOMIC DNA]</scope>
</reference>
<dbReference type="Pfam" id="PF03358">
    <property type="entry name" value="FMN_red"/>
    <property type="match status" value="1"/>
</dbReference>
<dbReference type="PANTHER" id="PTHR30543">
    <property type="entry name" value="CHROMATE REDUCTASE"/>
    <property type="match status" value="1"/>
</dbReference>
<comment type="caution">
    <text evidence="2">The sequence shown here is derived from an EMBL/GenBank/DDBJ whole genome shotgun (WGS) entry which is preliminary data.</text>
</comment>
<name>A0A1F6DAQ7_9BACT</name>
<dbReference type="PANTHER" id="PTHR30543:SF21">
    <property type="entry name" value="NAD(P)H-DEPENDENT FMN REDUCTASE LOT6"/>
    <property type="match status" value="1"/>
</dbReference>
<dbReference type="EMBL" id="MFLD01000040">
    <property type="protein sequence ID" value="OGG58475.1"/>
    <property type="molecule type" value="Genomic_DNA"/>
</dbReference>
<feature type="domain" description="NADPH-dependent FMN reductase-like" evidence="1">
    <location>
        <begin position="10"/>
        <end position="152"/>
    </location>
</feature>
<dbReference type="InterPro" id="IPR005025">
    <property type="entry name" value="FMN_Rdtase-like_dom"/>
</dbReference>
<gene>
    <name evidence="2" type="ORF">A3C86_04780</name>
</gene>
<dbReference type="SUPFAM" id="SSF52218">
    <property type="entry name" value="Flavoproteins"/>
    <property type="match status" value="1"/>
</dbReference>
<dbReference type="Proteomes" id="UP000178042">
    <property type="component" value="Unassembled WGS sequence"/>
</dbReference>
<sequence>MSIKNVLRLKIILGSTRPGRFSEHAGAWALEQTKKNSGIEAEILDLRDYEMPFYNETVSPSYKQAPYKSEAVEKWSKKIGEADGFIIISPEYNHGTAAVLKNALDYVFKEWNNKPVGFVAYGSVGGARAVEQLRLITVELQMIPIRNAVHINAPWLLRDEAGNLKPGALDSYQGAIDGLLAQLIWWTKALKNARDIQS</sequence>
<organism evidence="2 3">
    <name type="scientific">Candidatus Kaiserbacteria bacterium RIFCSPHIGHO2_02_FULL_49_16</name>
    <dbReference type="NCBI Taxonomy" id="1798490"/>
    <lineage>
        <taxon>Bacteria</taxon>
        <taxon>Candidatus Kaiseribacteriota</taxon>
    </lineage>
</organism>
<dbReference type="Gene3D" id="3.40.50.360">
    <property type="match status" value="1"/>
</dbReference>